<dbReference type="Proteomes" id="UP001470230">
    <property type="component" value="Unassembled WGS sequence"/>
</dbReference>
<name>A0ABR2KQ32_9EUKA</name>
<sequence>MLNCAHLKVIRVLSKRQKTLQLLLINILEKCGEKFQTTDSNFMVTEKSDCSIQFETFKQTKGIKHSSEKAPIQRIFGQRMTFHRWRNDEHSLSQLQVRSK</sequence>
<gene>
    <name evidence="1" type="ORF">M9Y10_021647</name>
</gene>
<protein>
    <submittedName>
        <fullName evidence="1">Uncharacterized protein</fullName>
    </submittedName>
</protein>
<organism evidence="1 2">
    <name type="scientific">Tritrichomonas musculus</name>
    <dbReference type="NCBI Taxonomy" id="1915356"/>
    <lineage>
        <taxon>Eukaryota</taxon>
        <taxon>Metamonada</taxon>
        <taxon>Parabasalia</taxon>
        <taxon>Tritrichomonadida</taxon>
        <taxon>Tritrichomonadidae</taxon>
        <taxon>Tritrichomonas</taxon>
    </lineage>
</organism>
<accession>A0ABR2KQ32</accession>
<evidence type="ECO:0000313" key="2">
    <source>
        <dbReference type="Proteomes" id="UP001470230"/>
    </source>
</evidence>
<dbReference type="EMBL" id="JAPFFF010000003">
    <property type="protein sequence ID" value="KAK8893230.1"/>
    <property type="molecule type" value="Genomic_DNA"/>
</dbReference>
<proteinExistence type="predicted"/>
<keyword evidence="2" id="KW-1185">Reference proteome</keyword>
<comment type="caution">
    <text evidence="1">The sequence shown here is derived from an EMBL/GenBank/DDBJ whole genome shotgun (WGS) entry which is preliminary data.</text>
</comment>
<evidence type="ECO:0000313" key="1">
    <source>
        <dbReference type="EMBL" id="KAK8893230.1"/>
    </source>
</evidence>
<reference evidence="1 2" key="1">
    <citation type="submission" date="2024-04" db="EMBL/GenBank/DDBJ databases">
        <title>Tritrichomonas musculus Genome.</title>
        <authorList>
            <person name="Alves-Ferreira E."/>
            <person name="Grigg M."/>
            <person name="Lorenzi H."/>
            <person name="Galac M."/>
        </authorList>
    </citation>
    <scope>NUCLEOTIDE SEQUENCE [LARGE SCALE GENOMIC DNA]</scope>
    <source>
        <strain evidence="1 2">EAF2021</strain>
    </source>
</reference>